<keyword evidence="2" id="KW-1185">Reference proteome</keyword>
<reference evidence="1 2" key="1">
    <citation type="journal article" date="2019" name="Sci. Rep.">
        <title>Orb-weaving spider Araneus ventricosus genome elucidates the spidroin gene catalogue.</title>
        <authorList>
            <person name="Kono N."/>
            <person name="Nakamura H."/>
            <person name="Ohtoshi R."/>
            <person name="Moran D.A.P."/>
            <person name="Shinohara A."/>
            <person name="Yoshida Y."/>
            <person name="Fujiwara M."/>
            <person name="Mori M."/>
            <person name="Tomita M."/>
            <person name="Arakawa K."/>
        </authorList>
    </citation>
    <scope>NUCLEOTIDE SEQUENCE [LARGE SCALE GENOMIC DNA]</scope>
</reference>
<protein>
    <submittedName>
        <fullName evidence="1">Uncharacterized protein</fullName>
    </submittedName>
</protein>
<sequence length="158" mass="17902">MHLFYLDFQNCDFSKGFNPLSGSVSLSAIRKAVVPKTLICFKCALLRDRTCSKRAVQSLPPPSQAIHGPVEDLTGNPFIQLETCPLALAAFQRAPLLCDKLTLQVFEMGSWDPFLHIARVQQHQIIKYTRLEARSHLFSCFEYLIRVNIIGSCIKLMF</sequence>
<dbReference type="AlphaFoldDB" id="A0A4Y2HHY9"/>
<organism evidence="1 2">
    <name type="scientific">Araneus ventricosus</name>
    <name type="common">Orbweaver spider</name>
    <name type="synonym">Epeira ventricosa</name>
    <dbReference type="NCBI Taxonomy" id="182803"/>
    <lineage>
        <taxon>Eukaryota</taxon>
        <taxon>Metazoa</taxon>
        <taxon>Ecdysozoa</taxon>
        <taxon>Arthropoda</taxon>
        <taxon>Chelicerata</taxon>
        <taxon>Arachnida</taxon>
        <taxon>Araneae</taxon>
        <taxon>Araneomorphae</taxon>
        <taxon>Entelegynae</taxon>
        <taxon>Araneoidea</taxon>
        <taxon>Araneidae</taxon>
        <taxon>Araneus</taxon>
    </lineage>
</organism>
<proteinExistence type="predicted"/>
<name>A0A4Y2HHY9_ARAVE</name>
<dbReference type="Proteomes" id="UP000499080">
    <property type="component" value="Unassembled WGS sequence"/>
</dbReference>
<evidence type="ECO:0000313" key="1">
    <source>
        <dbReference type="EMBL" id="GBM64880.1"/>
    </source>
</evidence>
<gene>
    <name evidence="1" type="ORF">AVEN_200288_1</name>
</gene>
<accession>A0A4Y2HHY9</accession>
<dbReference type="EMBL" id="BGPR01001949">
    <property type="protein sequence ID" value="GBM64880.1"/>
    <property type="molecule type" value="Genomic_DNA"/>
</dbReference>
<comment type="caution">
    <text evidence="1">The sequence shown here is derived from an EMBL/GenBank/DDBJ whole genome shotgun (WGS) entry which is preliminary data.</text>
</comment>
<evidence type="ECO:0000313" key="2">
    <source>
        <dbReference type="Proteomes" id="UP000499080"/>
    </source>
</evidence>